<dbReference type="InterPro" id="IPR032587">
    <property type="entry name" value="DUF4911"/>
</dbReference>
<sequence length="82" mass="9460">MVKYKSALCKLLLRVNESDIFYLSAIVDGYDNLGYVRKEEAPNGHVWFYYAGDMEEEVYELISLLRSEIDDFQVAGGSIRIE</sequence>
<evidence type="ECO:0000313" key="1">
    <source>
        <dbReference type="EMBL" id="KRT36195.1"/>
    </source>
</evidence>
<protein>
    <recommendedName>
        <fullName evidence="3">DUF4911 domain-containing protein</fullName>
    </recommendedName>
</protein>
<comment type="caution">
    <text evidence="1">The sequence shown here is derived from an EMBL/GenBank/DDBJ whole genome shotgun (WGS) entry which is preliminary data.</text>
</comment>
<reference evidence="2" key="1">
    <citation type="submission" date="2012-09" db="EMBL/GenBank/DDBJ databases">
        <authorList>
            <person name="Weinstock G."/>
            <person name="Sodergren E."/>
            <person name="Clifton S."/>
            <person name="Fulton L."/>
            <person name="Fulton B."/>
            <person name="Courtney L."/>
            <person name="Fronick C."/>
            <person name="Harrison M."/>
            <person name="Strong C."/>
            <person name="Farmer C."/>
            <person name="Delehaunty K."/>
            <person name="Markovic C."/>
            <person name="Hall O."/>
            <person name="Minx P."/>
            <person name="Tomlinson C."/>
            <person name="Mitreva M."/>
            <person name="Nelson J."/>
            <person name="Hou S."/>
            <person name="Wollam A."/>
            <person name="Pepin K.H."/>
            <person name="Johnson M."/>
            <person name="Bhonagiri V."/>
            <person name="Nash W.E."/>
            <person name="Suruliraj S."/>
            <person name="Warren W."/>
            <person name="Chinwalla A."/>
            <person name="Mardis E.R."/>
            <person name="Wilson R.K."/>
        </authorList>
    </citation>
    <scope>NUCLEOTIDE SEQUENCE [LARGE SCALE GENOMIC DNA]</scope>
    <source>
        <strain evidence="2">OS1</strain>
    </source>
</reference>
<dbReference type="AlphaFoldDB" id="A0A0T5XCY1"/>
<evidence type="ECO:0000313" key="2">
    <source>
        <dbReference type="Proteomes" id="UP000005273"/>
    </source>
</evidence>
<organism evidence="1 2">
    <name type="scientific">Acetomicrobium hydrogeniformans ATCC BAA-1850</name>
    <dbReference type="NCBI Taxonomy" id="592015"/>
    <lineage>
        <taxon>Bacteria</taxon>
        <taxon>Thermotogati</taxon>
        <taxon>Synergistota</taxon>
        <taxon>Synergistia</taxon>
        <taxon>Synergistales</taxon>
        <taxon>Acetomicrobiaceae</taxon>
        <taxon>Acetomicrobium</taxon>
    </lineage>
</organism>
<dbReference type="RefSeq" id="WP_009201111.1">
    <property type="nucleotide sequence ID" value="NZ_ACJX03000001.1"/>
</dbReference>
<dbReference type="STRING" id="592015.HMPREF1705_03464"/>
<gene>
    <name evidence="1" type="ORF">HMPREF1705_03464</name>
</gene>
<keyword evidence="2" id="KW-1185">Reference proteome</keyword>
<evidence type="ECO:0008006" key="3">
    <source>
        <dbReference type="Google" id="ProtNLM"/>
    </source>
</evidence>
<proteinExistence type="predicted"/>
<accession>A0A0T5XCY1</accession>
<dbReference type="OrthoDB" id="9930509at2"/>
<dbReference type="Pfam" id="PF16256">
    <property type="entry name" value="DUF4911"/>
    <property type="match status" value="1"/>
</dbReference>
<dbReference type="EMBL" id="ACJX03000001">
    <property type="protein sequence ID" value="KRT36195.1"/>
    <property type="molecule type" value="Genomic_DNA"/>
</dbReference>
<name>A0A0T5XCY1_9BACT</name>
<dbReference type="Proteomes" id="UP000005273">
    <property type="component" value="Unassembled WGS sequence"/>
</dbReference>